<keyword evidence="1" id="KW-0812">Transmembrane</keyword>
<gene>
    <name evidence="2" type="ORF">PsYK624_109080</name>
</gene>
<comment type="caution">
    <text evidence="2">The sequence shown here is derived from an EMBL/GenBank/DDBJ whole genome shotgun (WGS) entry which is preliminary data.</text>
</comment>
<dbReference type="Proteomes" id="UP000703269">
    <property type="component" value="Unassembled WGS sequence"/>
</dbReference>
<name>A0A9P3LI26_9APHY</name>
<evidence type="ECO:0008006" key="4">
    <source>
        <dbReference type="Google" id="ProtNLM"/>
    </source>
</evidence>
<proteinExistence type="predicted"/>
<dbReference type="EMBL" id="BPQB01000042">
    <property type="protein sequence ID" value="GJE94737.1"/>
    <property type="molecule type" value="Genomic_DNA"/>
</dbReference>
<keyword evidence="1" id="KW-1133">Transmembrane helix</keyword>
<reference evidence="2 3" key="1">
    <citation type="submission" date="2021-08" db="EMBL/GenBank/DDBJ databases">
        <title>Draft Genome Sequence of Phanerochaete sordida strain YK-624.</title>
        <authorList>
            <person name="Mori T."/>
            <person name="Dohra H."/>
            <person name="Suzuki T."/>
            <person name="Kawagishi H."/>
            <person name="Hirai H."/>
        </authorList>
    </citation>
    <scope>NUCLEOTIDE SEQUENCE [LARGE SCALE GENOMIC DNA]</scope>
    <source>
        <strain evidence="2 3">YK-624</strain>
    </source>
</reference>
<feature type="transmembrane region" description="Helical" evidence="1">
    <location>
        <begin position="44"/>
        <end position="68"/>
    </location>
</feature>
<protein>
    <recommendedName>
        <fullName evidence="4">MARVEL domain-containing protein</fullName>
    </recommendedName>
</protein>
<feature type="transmembrane region" description="Helical" evidence="1">
    <location>
        <begin position="80"/>
        <end position="102"/>
    </location>
</feature>
<dbReference type="AlphaFoldDB" id="A0A9P3LI26"/>
<evidence type="ECO:0000313" key="2">
    <source>
        <dbReference type="EMBL" id="GJE94737.1"/>
    </source>
</evidence>
<dbReference type="OrthoDB" id="3364107at2759"/>
<feature type="transmembrane region" description="Helical" evidence="1">
    <location>
        <begin position="122"/>
        <end position="146"/>
    </location>
</feature>
<evidence type="ECO:0000313" key="3">
    <source>
        <dbReference type="Proteomes" id="UP000703269"/>
    </source>
</evidence>
<organism evidence="2 3">
    <name type="scientific">Phanerochaete sordida</name>
    <dbReference type="NCBI Taxonomy" id="48140"/>
    <lineage>
        <taxon>Eukaryota</taxon>
        <taxon>Fungi</taxon>
        <taxon>Dikarya</taxon>
        <taxon>Basidiomycota</taxon>
        <taxon>Agaricomycotina</taxon>
        <taxon>Agaricomycetes</taxon>
        <taxon>Polyporales</taxon>
        <taxon>Phanerochaetaceae</taxon>
        <taxon>Phanerochaete</taxon>
    </lineage>
</organism>
<accession>A0A9P3LI26</accession>
<evidence type="ECO:0000256" key="1">
    <source>
        <dbReference type="SAM" id="Phobius"/>
    </source>
</evidence>
<sequence>MSDGSSFLLARIIMFSLVSAADISILGLSGHIIALSDANGYEDIAFAELAVSISVLTLSVPAILLLQSFRRHAITVITEVSWLGFLFLAWVASAGLSMSSAVCDLSYEPRWYKQVCKETGALAGLSFFIVAALISYVSTLVTLSTISRTHGSSVWRSSVPTAKFKLAAVPVRHEVSV</sequence>
<keyword evidence="1" id="KW-0472">Membrane</keyword>
<keyword evidence="3" id="KW-1185">Reference proteome</keyword>